<sequence length="216" mass="23455">MSKNHIKQIFILLLVLFAVFSFTGATAAENETTEISPIVFLTFDKIPQDIISGTEITINVSSEINQSLLTTLKNIGGVSVNNIAYLVNITSNGIDVTNLTGVTMQLPASHTWTVNHSNINVLTITNQTVSVVNTSLVSENEDNLDIFQVNLTSLPDEVLLVSITNTSIPDTPIVTPTHTPEIQTQTATQIPASPAPLFWIAGCLVIGILFLNRRRE</sequence>
<protein>
    <submittedName>
        <fullName evidence="2">Uncharacterized protein</fullName>
    </submittedName>
</protein>
<dbReference type="EMBL" id="VSSQ01000081">
    <property type="protein sequence ID" value="MPL74572.1"/>
    <property type="molecule type" value="Genomic_DNA"/>
</dbReference>
<comment type="caution">
    <text evidence="2">The sequence shown here is derived from an EMBL/GenBank/DDBJ whole genome shotgun (WGS) entry which is preliminary data.</text>
</comment>
<keyword evidence="1" id="KW-0812">Transmembrane</keyword>
<feature type="transmembrane region" description="Helical" evidence="1">
    <location>
        <begin position="195"/>
        <end position="212"/>
    </location>
</feature>
<organism evidence="2">
    <name type="scientific">bioreactor metagenome</name>
    <dbReference type="NCBI Taxonomy" id="1076179"/>
    <lineage>
        <taxon>unclassified sequences</taxon>
        <taxon>metagenomes</taxon>
        <taxon>ecological metagenomes</taxon>
    </lineage>
</organism>
<evidence type="ECO:0000313" key="2">
    <source>
        <dbReference type="EMBL" id="MPL74572.1"/>
    </source>
</evidence>
<gene>
    <name evidence="2" type="ORF">SDC9_20387</name>
</gene>
<reference evidence="2" key="1">
    <citation type="submission" date="2019-08" db="EMBL/GenBank/DDBJ databases">
        <authorList>
            <person name="Kucharzyk K."/>
            <person name="Murdoch R.W."/>
            <person name="Higgins S."/>
            <person name="Loffler F."/>
        </authorList>
    </citation>
    <scope>NUCLEOTIDE SEQUENCE</scope>
</reference>
<name>A0A644U6V4_9ZZZZ</name>
<keyword evidence="1" id="KW-1133">Transmembrane helix</keyword>
<evidence type="ECO:0000256" key="1">
    <source>
        <dbReference type="SAM" id="Phobius"/>
    </source>
</evidence>
<dbReference type="AlphaFoldDB" id="A0A644U6V4"/>
<proteinExistence type="predicted"/>
<keyword evidence="1" id="KW-0472">Membrane</keyword>
<accession>A0A644U6V4</accession>